<dbReference type="EMBL" id="BAAAUV010000044">
    <property type="protein sequence ID" value="GAA3241273.1"/>
    <property type="molecule type" value="Genomic_DNA"/>
</dbReference>
<dbReference type="InterPro" id="IPR029069">
    <property type="entry name" value="HotDog_dom_sf"/>
</dbReference>
<reference evidence="2" key="1">
    <citation type="journal article" date="2019" name="Int. J. Syst. Evol. Microbiol.">
        <title>The Global Catalogue of Microorganisms (GCM) 10K type strain sequencing project: providing services to taxonomists for standard genome sequencing and annotation.</title>
        <authorList>
            <consortium name="The Broad Institute Genomics Platform"/>
            <consortium name="The Broad Institute Genome Sequencing Center for Infectious Disease"/>
            <person name="Wu L."/>
            <person name="Ma J."/>
        </authorList>
    </citation>
    <scope>NUCLEOTIDE SEQUENCE [LARGE SCALE GENOMIC DNA]</scope>
    <source>
        <strain evidence="2">JCM 9377</strain>
    </source>
</reference>
<evidence type="ECO:0000313" key="1">
    <source>
        <dbReference type="EMBL" id="GAA3241273.1"/>
    </source>
</evidence>
<accession>A0ABP6QNG7</accession>
<proteinExistence type="predicted"/>
<dbReference type="Gene3D" id="3.10.129.10">
    <property type="entry name" value="Hotdog Thioesterase"/>
    <property type="match status" value="1"/>
</dbReference>
<gene>
    <name evidence="1" type="ORF">GCM10010468_78460</name>
</gene>
<sequence length="221" mass="22431">MVEVRIAGRFNGPVGSGNGGYASGVLAGAAGLVGRPVVTLRVPPPLDTAISVVAAETGFAAMAGETCVATVVEGDGGLGAPGFVPWETALECEKAFAGDDGHPFPTCFACGPAHPTGLRLRPGQQPGRPGTTACTWIPAESGDGIVWAALDCPGGWVDTVERVLGRMSCEVYGRPEPGARHILVADSGAPDGRKLAARTALYTADGELLAAAAQTWIAVQR</sequence>
<evidence type="ECO:0000313" key="2">
    <source>
        <dbReference type="Proteomes" id="UP001501237"/>
    </source>
</evidence>
<keyword evidence="2" id="KW-1185">Reference proteome</keyword>
<dbReference type="Proteomes" id="UP001501237">
    <property type="component" value="Unassembled WGS sequence"/>
</dbReference>
<comment type="caution">
    <text evidence="1">The sequence shown here is derived from an EMBL/GenBank/DDBJ whole genome shotgun (WGS) entry which is preliminary data.</text>
</comment>
<name>A0ABP6QNG7_9ACTN</name>
<protein>
    <recommendedName>
        <fullName evidence="3">Thioesterase superfamily protein</fullName>
    </recommendedName>
</protein>
<dbReference type="SUPFAM" id="SSF54637">
    <property type="entry name" value="Thioesterase/thiol ester dehydrase-isomerase"/>
    <property type="match status" value="1"/>
</dbReference>
<organism evidence="1 2">
    <name type="scientific">Actinocorallia longicatena</name>
    <dbReference type="NCBI Taxonomy" id="111803"/>
    <lineage>
        <taxon>Bacteria</taxon>
        <taxon>Bacillati</taxon>
        <taxon>Actinomycetota</taxon>
        <taxon>Actinomycetes</taxon>
        <taxon>Streptosporangiales</taxon>
        <taxon>Thermomonosporaceae</taxon>
        <taxon>Actinocorallia</taxon>
    </lineage>
</organism>
<evidence type="ECO:0008006" key="3">
    <source>
        <dbReference type="Google" id="ProtNLM"/>
    </source>
</evidence>